<name>A0ABS2FC52_9CLOT</name>
<gene>
    <name evidence="2" type="ORF">H6A19_01995</name>
</gene>
<comment type="caution">
    <text evidence="2">The sequence shown here is derived from an EMBL/GenBank/DDBJ whole genome shotgun (WGS) entry which is preliminary data.</text>
</comment>
<dbReference type="EMBL" id="JACJLL010000007">
    <property type="protein sequence ID" value="MBM6818120.1"/>
    <property type="molecule type" value="Genomic_DNA"/>
</dbReference>
<dbReference type="PANTHER" id="PTHR12526">
    <property type="entry name" value="GLYCOSYLTRANSFERASE"/>
    <property type="match status" value="1"/>
</dbReference>
<protein>
    <submittedName>
        <fullName evidence="2">Glycosyltransferase family 4 protein</fullName>
    </submittedName>
</protein>
<reference evidence="2 3" key="1">
    <citation type="journal article" date="2021" name="Sci. Rep.">
        <title>The distribution of antibiotic resistance genes in chicken gut microbiota commensals.</title>
        <authorList>
            <person name="Juricova H."/>
            <person name="Matiasovicova J."/>
            <person name="Kubasova T."/>
            <person name="Cejkova D."/>
            <person name="Rychlik I."/>
        </authorList>
    </citation>
    <scope>NUCLEOTIDE SEQUENCE [LARGE SCALE GENOMIC DNA]</scope>
    <source>
        <strain evidence="2 3">An435</strain>
    </source>
</reference>
<dbReference type="PANTHER" id="PTHR12526:SF630">
    <property type="entry name" value="GLYCOSYLTRANSFERASE"/>
    <property type="match status" value="1"/>
</dbReference>
<evidence type="ECO:0000313" key="3">
    <source>
        <dbReference type="Proteomes" id="UP000767334"/>
    </source>
</evidence>
<dbReference type="Pfam" id="PF00534">
    <property type="entry name" value="Glycos_transf_1"/>
    <property type="match status" value="1"/>
</dbReference>
<proteinExistence type="predicted"/>
<dbReference type="Gene3D" id="3.40.50.2000">
    <property type="entry name" value="Glycogen Phosphorylase B"/>
    <property type="match status" value="2"/>
</dbReference>
<dbReference type="CDD" id="cd03820">
    <property type="entry name" value="GT4_AmsD-like"/>
    <property type="match status" value="1"/>
</dbReference>
<evidence type="ECO:0000313" key="2">
    <source>
        <dbReference type="EMBL" id="MBM6818120.1"/>
    </source>
</evidence>
<keyword evidence="3" id="KW-1185">Reference proteome</keyword>
<dbReference type="InterPro" id="IPR001296">
    <property type="entry name" value="Glyco_trans_1"/>
</dbReference>
<feature type="domain" description="Glycosyl transferase family 1" evidence="1">
    <location>
        <begin position="206"/>
        <end position="363"/>
    </location>
</feature>
<evidence type="ECO:0000259" key="1">
    <source>
        <dbReference type="Pfam" id="PF00534"/>
    </source>
</evidence>
<dbReference type="Proteomes" id="UP000767334">
    <property type="component" value="Unassembled WGS sequence"/>
</dbReference>
<dbReference type="SUPFAM" id="SSF53756">
    <property type="entry name" value="UDP-Glycosyltransferase/glycogen phosphorylase"/>
    <property type="match status" value="1"/>
</dbReference>
<sequence>MKICFITNELFSLGGAQRVLSVLANNLVQEYEVHITWTSNNPTIDRSLYGLNPKIRLHNNRDLYSKKPINKLLRGFNKITGIFNKETFETTFKEIAYPKKLQEEYINYINNNNYDLVIGVGGYFSLILGIISDKVKAKTVGWQHNSYEAYLKNRYRYYWNEDILFNKYIPKLDRYIVLNNHDKEMFKKEKNIECQVIYNPRSFNSKEKSKVNKKQFLAAGRFNHQKGFDLLIESFNTFSKTNDDWKLVIVGEGKEKIKLLEKINKYKLRDRIIVESFTNNIKEYFLNSSVLLLPSRWEGMPMIVLESLEMGVPIISYDITAVKPLITNGKEGIIVKKFDKDAFAVAMEKMVSSFNLIEDMSKECRIKSREFDVENIRDKWIELIDELMGVKQYYE</sequence>
<organism evidence="2 3">
    <name type="scientific">Clostridium saudiense</name>
    <dbReference type="NCBI Taxonomy" id="1414720"/>
    <lineage>
        <taxon>Bacteria</taxon>
        <taxon>Bacillati</taxon>
        <taxon>Bacillota</taxon>
        <taxon>Clostridia</taxon>
        <taxon>Eubacteriales</taxon>
        <taxon>Clostridiaceae</taxon>
        <taxon>Clostridium</taxon>
    </lineage>
</organism>
<dbReference type="RefSeq" id="WP_204571796.1">
    <property type="nucleotide sequence ID" value="NZ_JACJLL010000007.1"/>
</dbReference>
<accession>A0ABS2FC52</accession>